<evidence type="ECO:0000313" key="1">
    <source>
        <dbReference type="EMBL" id="MBN8120532.1"/>
    </source>
</evidence>
<dbReference type="AlphaFoldDB" id="A0AAW4H984"/>
<reference evidence="1" key="1">
    <citation type="submission" date="2021-03" db="EMBL/GenBank/DDBJ databases">
        <title>Study of the foodborne Vibrio vulnificus isolates from China.</title>
        <authorList>
            <person name="Zheng Z."/>
            <person name="Ye L."/>
        </authorList>
    </citation>
    <scope>NUCLEOTIDE SEQUENCE</scope>
    <source>
        <strain evidence="1">Vv1582</strain>
    </source>
</reference>
<organism evidence="1 2">
    <name type="scientific">Vibrio vulnificus</name>
    <dbReference type="NCBI Taxonomy" id="672"/>
    <lineage>
        <taxon>Bacteria</taxon>
        <taxon>Pseudomonadati</taxon>
        <taxon>Pseudomonadota</taxon>
        <taxon>Gammaproteobacteria</taxon>
        <taxon>Vibrionales</taxon>
        <taxon>Vibrionaceae</taxon>
        <taxon>Vibrio</taxon>
    </lineage>
</organism>
<comment type="caution">
    <text evidence="1">The sequence shown here is derived from an EMBL/GenBank/DDBJ whole genome shotgun (WGS) entry which is preliminary data.</text>
</comment>
<dbReference type="EMBL" id="JAFKOQ010000001">
    <property type="protein sequence ID" value="MBN8120532.1"/>
    <property type="molecule type" value="Genomic_DNA"/>
</dbReference>
<name>A0AAW4H984_VIBVL</name>
<protein>
    <submittedName>
        <fullName evidence="1">Uncharacterized protein</fullName>
    </submittedName>
</protein>
<proteinExistence type="predicted"/>
<evidence type="ECO:0000313" key="2">
    <source>
        <dbReference type="Proteomes" id="UP000664056"/>
    </source>
</evidence>
<accession>A0AAW4H984</accession>
<dbReference type="RefSeq" id="WP_206622393.1">
    <property type="nucleotide sequence ID" value="NZ_JAFKOQ010000001.1"/>
</dbReference>
<sequence>MTMQYSGFDVLEMLKFINLKCEYLAIEKVTDVEFKMVIKSSVYGDFEQTGYLFRLLMNAFKPYLDDANLAREKQNQFLDDTLKEATSLGLKIVRKTK</sequence>
<gene>
    <name evidence="1" type="ORF">J0J18_02215</name>
</gene>
<dbReference type="Proteomes" id="UP000664056">
    <property type="component" value="Unassembled WGS sequence"/>
</dbReference>